<dbReference type="AlphaFoldDB" id="W9W2I8"/>
<dbReference type="Proteomes" id="UP000019460">
    <property type="component" value="Unassembled WGS sequence"/>
</dbReference>
<gene>
    <name evidence="2" type="ORF">D779_2396</name>
</gene>
<evidence type="ECO:0000313" key="3">
    <source>
        <dbReference type="Proteomes" id="UP000019460"/>
    </source>
</evidence>
<evidence type="ECO:0000313" key="2">
    <source>
        <dbReference type="EMBL" id="EXJ16785.1"/>
    </source>
</evidence>
<feature type="region of interest" description="Disordered" evidence="1">
    <location>
        <begin position="50"/>
        <end position="90"/>
    </location>
</feature>
<name>W9W2I8_9GAMM</name>
<dbReference type="EMBL" id="AONC01000004">
    <property type="protein sequence ID" value="EXJ16785.1"/>
    <property type="molecule type" value="Genomic_DNA"/>
</dbReference>
<protein>
    <submittedName>
        <fullName evidence="2">Uncharacterized protein</fullName>
    </submittedName>
</protein>
<organism evidence="2 3">
    <name type="scientific">Imhoffiella purpurea</name>
    <dbReference type="NCBI Taxonomy" id="1249627"/>
    <lineage>
        <taxon>Bacteria</taxon>
        <taxon>Pseudomonadati</taxon>
        <taxon>Pseudomonadota</taxon>
        <taxon>Gammaproteobacteria</taxon>
        <taxon>Chromatiales</taxon>
        <taxon>Chromatiaceae</taxon>
        <taxon>Imhoffiella</taxon>
    </lineage>
</organism>
<evidence type="ECO:0000256" key="1">
    <source>
        <dbReference type="SAM" id="MobiDB-lite"/>
    </source>
</evidence>
<sequence>MPVQSALAAGFRSFGDVSGAMRGFLCLIFLLPALNGCGALQAAGDGARAVSAGSVQGPPEPDWRRSLGGVSVGRPGPGRSSAVDDVPESQVYSSEPVELRRELARVCARTGALDERNFLRSLVADLYFSGVDPAEATEALLLGRCGDSSDILEEMAAQGGEPYRDVIAQRAISVMGPSDRRRVERAVAAGVARQTDLAEAERGLDGDRLPAYGMLYFPSTGEGRRLDASMALNRLFDEAVPGYGIYTFVLVGRGYTGLSGVDADRYRELFRLIETYVATTPEELGSPSAEAHVFLVPVDPRGDGRSLADLVSGELSDLMRSRLRQELRRDGQGALASRLATGRGPFLVATLEPALLPSSPRSPRLVADLSEIGPEYLYGVVDAYDRPIPLDLSGDARSLALIRERLLRIPIKPKTQGGGISNPGAAWILMLGHFAGDIQPLLWSRRLARVILQSIEQRNV</sequence>
<proteinExistence type="predicted"/>
<dbReference type="STRING" id="1249627.D779_2396"/>
<dbReference type="eggNOG" id="ENOG502ZCMN">
    <property type="taxonomic scope" value="Bacteria"/>
</dbReference>
<reference evidence="2 3" key="1">
    <citation type="submission" date="2012-11" db="EMBL/GenBank/DDBJ databases">
        <title>Genome assembly of Thiorhodococcus sp. AK35.</title>
        <authorList>
            <person name="Nupur N."/>
            <person name="Khatri I."/>
            <person name="Subramanian S."/>
            <person name="Pinnaka A."/>
        </authorList>
    </citation>
    <scope>NUCLEOTIDE SEQUENCE [LARGE SCALE GENOMIC DNA]</scope>
    <source>
        <strain evidence="2 3">AK35</strain>
    </source>
</reference>
<accession>W9W2I8</accession>
<keyword evidence="3" id="KW-1185">Reference proteome</keyword>
<feature type="compositionally biased region" description="Low complexity" evidence="1">
    <location>
        <begin position="66"/>
        <end position="81"/>
    </location>
</feature>
<comment type="caution">
    <text evidence="2">The sequence shown here is derived from an EMBL/GenBank/DDBJ whole genome shotgun (WGS) entry which is preliminary data.</text>
</comment>